<reference evidence="4" key="1">
    <citation type="submission" date="2022-03" db="EMBL/GenBank/DDBJ databases">
        <title>Description of Abyssus ytuae gen. nov., sp. nov., a novel member of the family Flavobacteriaceae isolated from the sediment of Mariana Trench.</title>
        <authorList>
            <person name="Zhang J."/>
            <person name="Xu X."/>
        </authorList>
    </citation>
    <scope>NUCLEOTIDE SEQUENCE</scope>
    <source>
        <strain evidence="4">MT3330</strain>
    </source>
</reference>
<dbReference type="NCBIfam" id="TIGR04183">
    <property type="entry name" value="Por_Secre_tail"/>
    <property type="match status" value="1"/>
</dbReference>
<feature type="domain" description="LTD" evidence="3">
    <location>
        <begin position="167"/>
        <end position="287"/>
    </location>
</feature>
<feature type="domain" description="LTD" evidence="3">
    <location>
        <begin position="19"/>
        <end position="123"/>
    </location>
</feature>
<dbReference type="InterPro" id="IPR036691">
    <property type="entry name" value="Endo/exonu/phosph_ase_sf"/>
</dbReference>
<feature type="signal peptide" evidence="2">
    <location>
        <begin position="1"/>
        <end position="24"/>
    </location>
</feature>
<dbReference type="PANTHER" id="PTHR42834:SF1">
    <property type="entry name" value="ENDONUCLEASE_EXONUCLEASE_PHOSPHATASE FAMILY PROTEIN (AFU_ORTHOLOGUE AFUA_3G09210)"/>
    <property type="match status" value="1"/>
</dbReference>
<sequence length="1234" mass="132688">MSKKVTLSKLFMLCFLFISPVVLTAQNVFINEIHYDNDSTDANEAIEIAGEAGTDLTGWSLVLYNGNNGTEYDTYTFSETITDAGNGFGFITVPFSAIQNGTPDGMALVNASAEVVQFLSYEGTFTASEGPANGLTSEDIGVSEPSDSPVGYSLQLQGEGTIYSDFTWAGASASTYGAINNNQIFGIPVANVFINEIHYDNASTDVDETIEIAGEAGTDLTGWSLVLYNGSNGTEYATYNFSETIADSGNGFGFIAVPFSLIQNGSPDGMALVNASGEVVQFLSYEGTFTASEGPANGLTSEDIGVSEPSDSPVGFSLQLEGEGTRYSDFTWAGASASTYGAVNNNQLIGQPVPVVFINEFHYDNDSTDENEAIELAGIAGTDLAGWSLVLYNGSNGEVYNTTTLSGVLNNDANGYGFVSVAISSIQNGPDGLALVNSSAEVIQFLSYEGSFTAVGGPADGLTSEDIGISESSSTPLGNSLQLTGTGLKYEDFSWAEIPNTFGAVNTGQVFSNVTDPGDLELISIANARVQPQGTRVKIKGILTASDQLGGPAFIEDATGGIPVFDETVHGTGLFQIGDELEIVGSLTQFRQMIQLGTVETVTKLSEGNTVTPTAATISELAALEGQLVFVDSIAFDIPGRLSIGNHSVSDATGSVEIRIDNNVESLIGRVKPDTLTTLTGVVGSFEGDLQIFPRFEADLPGTEEFVLQPPAGEDIPRDETFDIATWNMEFFGTTISGYGPTDKELQKVNALRVIDSLKADIIAVQEVSDADFLMAALAAHTTTEYGLVCSDVYSYSFEPDDGTFPPQKLCFIYNKATVSISDEKVLFEDFYTAARTGMINDLDDYPTGSAQSFWSSGRLPYMVTAQVNIMGVAETVTLVNVHAKSGAATEDVARKTYDFAVLKDTLDAYYGTEKLILLGDYNDDVDISIGGGTTPLQPFVSDTSNYNIVSKSFSYDGQNSTVGNSDVIDHTTITNELYDPYIEDSEWIINPSDFIENYGNTTSDHYPSVTRFLFEAPVEPLKVSLTDSITLYRGYSARATTVIKVEIEGGIAPYTVEWSNGDTGPETQVNPDDEGELLVTVTDDSGLNTITKTVYVNVVDVSCKKGRFNGVQMCYKGKSRCMPEFLVEHLLTKGYVLGDCEDGSCTDKKYVKARNNPFYGNLNLEFNFSCPTTVNIAVINYYGKTVHNTQLDVSEGTSWHTLHLSRLWRGFYIVKITDKNEPGYFKILKVFKK</sequence>
<dbReference type="PANTHER" id="PTHR42834">
    <property type="entry name" value="ENDONUCLEASE/EXONUCLEASE/PHOSPHATASE FAMILY PROTEIN (AFU_ORTHOLOGUE AFUA_3G09210)"/>
    <property type="match status" value="1"/>
</dbReference>
<dbReference type="InterPro" id="IPR005135">
    <property type="entry name" value="Endo/exonuclease/phosphatase"/>
</dbReference>
<proteinExistence type="predicted"/>
<evidence type="ECO:0000256" key="2">
    <source>
        <dbReference type="SAM" id="SignalP"/>
    </source>
</evidence>
<dbReference type="GO" id="GO:0003824">
    <property type="term" value="F:catalytic activity"/>
    <property type="evidence" value="ECO:0007669"/>
    <property type="project" value="InterPro"/>
</dbReference>
<dbReference type="Gene3D" id="3.60.10.10">
    <property type="entry name" value="Endonuclease/exonuclease/phosphatase"/>
    <property type="match status" value="1"/>
</dbReference>
<feature type="chain" id="PRO_5038878041" evidence="2">
    <location>
        <begin position="25"/>
        <end position="1234"/>
    </location>
</feature>
<keyword evidence="5" id="KW-1185">Reference proteome</keyword>
<protein>
    <submittedName>
        <fullName evidence="4">T9SS type A sorting domain-containing protein</fullName>
    </submittedName>
</protein>
<keyword evidence="1 2" id="KW-0732">Signal</keyword>
<dbReference type="KEGG" id="fbm:MQE35_05135"/>
<evidence type="ECO:0000313" key="4">
    <source>
        <dbReference type="EMBL" id="UOB18675.1"/>
    </source>
</evidence>
<dbReference type="PROSITE" id="PS51841">
    <property type="entry name" value="LTD"/>
    <property type="match status" value="2"/>
</dbReference>
<dbReference type="EMBL" id="CP094358">
    <property type="protein sequence ID" value="UOB18675.1"/>
    <property type="molecule type" value="Genomic_DNA"/>
</dbReference>
<evidence type="ECO:0000259" key="3">
    <source>
        <dbReference type="PROSITE" id="PS51841"/>
    </source>
</evidence>
<dbReference type="Pfam" id="PF03372">
    <property type="entry name" value="Exo_endo_phos"/>
    <property type="match status" value="1"/>
</dbReference>
<gene>
    <name evidence="4" type="ORF">MQE35_05135</name>
</gene>
<dbReference type="SUPFAM" id="SSF56219">
    <property type="entry name" value="DNase I-like"/>
    <property type="match status" value="1"/>
</dbReference>
<name>A0A9E6ZQF6_9FLAO</name>
<evidence type="ECO:0000256" key="1">
    <source>
        <dbReference type="ARBA" id="ARBA00022729"/>
    </source>
</evidence>
<organism evidence="4 5">
    <name type="scientific">Abyssalbus ytuae</name>
    <dbReference type="NCBI Taxonomy" id="2926907"/>
    <lineage>
        <taxon>Bacteria</taxon>
        <taxon>Pseudomonadati</taxon>
        <taxon>Bacteroidota</taxon>
        <taxon>Flavobacteriia</taxon>
        <taxon>Flavobacteriales</taxon>
        <taxon>Flavobacteriaceae</taxon>
        <taxon>Abyssalbus</taxon>
    </lineage>
</organism>
<evidence type="ECO:0000313" key="5">
    <source>
        <dbReference type="Proteomes" id="UP000831290"/>
    </source>
</evidence>
<dbReference type="AlphaFoldDB" id="A0A9E6ZQF6"/>
<dbReference type="InterPro" id="IPR001322">
    <property type="entry name" value="Lamin_tail_dom"/>
</dbReference>
<dbReference type="InterPro" id="IPR026444">
    <property type="entry name" value="Secre_tail"/>
</dbReference>
<dbReference type="RefSeq" id="WP_255845292.1">
    <property type="nucleotide sequence ID" value="NZ_CP094358.1"/>
</dbReference>
<dbReference type="Proteomes" id="UP000831290">
    <property type="component" value="Chromosome"/>
</dbReference>
<accession>A0A9E6ZQF6</accession>